<dbReference type="RefSeq" id="WP_231067892.1">
    <property type="nucleotide sequence ID" value="NZ_CP088082.1"/>
</dbReference>
<dbReference type="SMART" id="SM00028">
    <property type="entry name" value="TPR"/>
    <property type="match status" value="5"/>
</dbReference>
<dbReference type="InterPro" id="IPR011990">
    <property type="entry name" value="TPR-like_helical_dom_sf"/>
</dbReference>
<dbReference type="EC" id="2.7.7.65" evidence="1"/>
<dbReference type="Gene3D" id="1.25.40.10">
    <property type="entry name" value="Tetratricopeptide repeat domain"/>
    <property type="match status" value="1"/>
</dbReference>
<keyword evidence="3" id="KW-0175">Coiled coil</keyword>
<comment type="catalytic activity">
    <reaction evidence="2">
        <text>2 GTP = 3',3'-c-di-GMP + 2 diphosphate</text>
        <dbReference type="Rhea" id="RHEA:24898"/>
        <dbReference type="ChEBI" id="CHEBI:33019"/>
        <dbReference type="ChEBI" id="CHEBI:37565"/>
        <dbReference type="ChEBI" id="CHEBI:58805"/>
        <dbReference type="EC" id="2.7.7.65"/>
    </reaction>
</comment>
<dbReference type="GO" id="GO:0005886">
    <property type="term" value="C:plasma membrane"/>
    <property type="evidence" value="ECO:0007669"/>
    <property type="project" value="TreeGrafter"/>
</dbReference>
<dbReference type="FunFam" id="3.30.70.270:FF:000001">
    <property type="entry name" value="Diguanylate cyclase domain protein"/>
    <property type="match status" value="1"/>
</dbReference>
<dbReference type="InterPro" id="IPR019734">
    <property type="entry name" value="TPR_rpt"/>
</dbReference>
<evidence type="ECO:0000256" key="3">
    <source>
        <dbReference type="SAM" id="Coils"/>
    </source>
</evidence>
<comment type="caution">
    <text evidence="5">The sequence shown here is derived from an EMBL/GenBank/DDBJ whole genome shotgun (WGS) entry which is preliminary data.</text>
</comment>
<dbReference type="InterPro" id="IPR029787">
    <property type="entry name" value="Nucleotide_cyclase"/>
</dbReference>
<protein>
    <recommendedName>
        <fullName evidence="1">diguanylate cyclase</fullName>
        <ecNumber evidence="1">2.7.7.65</ecNumber>
    </recommendedName>
</protein>
<dbReference type="PANTHER" id="PTHR45138">
    <property type="entry name" value="REGULATORY COMPONENTS OF SENSORY TRANSDUCTION SYSTEM"/>
    <property type="match status" value="1"/>
</dbReference>
<dbReference type="PROSITE" id="PS50887">
    <property type="entry name" value="GGDEF"/>
    <property type="match status" value="1"/>
</dbReference>
<dbReference type="SUPFAM" id="SSF48452">
    <property type="entry name" value="TPR-like"/>
    <property type="match status" value="2"/>
</dbReference>
<dbReference type="NCBIfam" id="TIGR00254">
    <property type="entry name" value="GGDEF"/>
    <property type="match status" value="1"/>
</dbReference>
<dbReference type="SMART" id="SM00267">
    <property type="entry name" value="GGDEF"/>
    <property type="match status" value="1"/>
</dbReference>
<dbReference type="Gene3D" id="3.30.70.270">
    <property type="match status" value="1"/>
</dbReference>
<dbReference type="AlphaFoldDB" id="A0A643FG37"/>
<dbReference type="InterPro" id="IPR000160">
    <property type="entry name" value="GGDEF_dom"/>
</dbReference>
<dbReference type="Pfam" id="PF00990">
    <property type="entry name" value="GGDEF"/>
    <property type="match status" value="1"/>
</dbReference>
<evidence type="ECO:0000259" key="4">
    <source>
        <dbReference type="PROSITE" id="PS50887"/>
    </source>
</evidence>
<evidence type="ECO:0000256" key="1">
    <source>
        <dbReference type="ARBA" id="ARBA00012528"/>
    </source>
</evidence>
<dbReference type="GO" id="GO:0043709">
    <property type="term" value="P:cell adhesion involved in single-species biofilm formation"/>
    <property type="evidence" value="ECO:0007669"/>
    <property type="project" value="TreeGrafter"/>
</dbReference>
<dbReference type="GO" id="GO:1902201">
    <property type="term" value="P:negative regulation of bacterial-type flagellum-dependent cell motility"/>
    <property type="evidence" value="ECO:0007669"/>
    <property type="project" value="TreeGrafter"/>
</dbReference>
<gene>
    <name evidence="5" type="ORF">F7Q92_02520</name>
</gene>
<reference evidence="5 6" key="1">
    <citation type="submission" date="2019-09" db="EMBL/GenBank/DDBJ databases">
        <title>Draft genome sequences of 48 bacterial type strains from the CCUG.</title>
        <authorList>
            <person name="Tunovic T."/>
            <person name="Pineiro-Iglesias B."/>
            <person name="Unosson C."/>
            <person name="Inganas E."/>
            <person name="Ohlen M."/>
            <person name="Cardew S."/>
            <person name="Jensie-Markopoulos S."/>
            <person name="Salva-Serra F."/>
            <person name="Jaen-Luchoro D."/>
            <person name="Karlsson R."/>
            <person name="Svensson-Stadler L."/>
            <person name="Chun J."/>
            <person name="Moore E."/>
        </authorList>
    </citation>
    <scope>NUCLEOTIDE SEQUENCE [LARGE SCALE GENOMIC DNA]</scope>
    <source>
        <strain evidence="5 6">CCUG 30977</strain>
    </source>
</reference>
<evidence type="ECO:0000313" key="6">
    <source>
        <dbReference type="Proteomes" id="UP000430120"/>
    </source>
</evidence>
<dbReference type="CDD" id="cd01949">
    <property type="entry name" value="GGDEF"/>
    <property type="match status" value="1"/>
</dbReference>
<name>A0A643FG37_IDEDE</name>
<keyword evidence="6" id="KW-1185">Reference proteome</keyword>
<proteinExistence type="predicted"/>
<evidence type="ECO:0000313" key="5">
    <source>
        <dbReference type="EMBL" id="KAB0584724.1"/>
    </source>
</evidence>
<dbReference type="Pfam" id="PF13424">
    <property type="entry name" value="TPR_12"/>
    <property type="match status" value="1"/>
</dbReference>
<dbReference type="SUPFAM" id="SSF55073">
    <property type="entry name" value="Nucleotide cyclase"/>
    <property type="match status" value="1"/>
</dbReference>
<dbReference type="GO" id="GO:0052621">
    <property type="term" value="F:diguanylate cyclase activity"/>
    <property type="evidence" value="ECO:0007669"/>
    <property type="project" value="UniProtKB-EC"/>
</dbReference>
<dbReference type="InterPro" id="IPR050469">
    <property type="entry name" value="Diguanylate_Cyclase"/>
</dbReference>
<sequence>MCAEVPCPRFPDAATLVAAADHEAPLSPVLRAWCLRNSQPRAAQALAQAALSQAGDPIDAADRIRLELVLAEAALHLGQPDEARRWLDISLQALHRSSLPLCHADALWIEANWAHDQGDRVLRTVALRGAIEMARSARDPQRERLGQLLLAVFDAAERREGFASQWDAQVRPNLDAPEASERCLAHFYCFLAADAQGDAAGALSHALQSRAAAQECGMTRRALMDAANIGAIYDDLGELGAALEILEPAVREARAHGAPYPLATCLYTLAAVLLKQGRAALALAMGREAVALLSHCPGSPHYVSALQVLGAVALRLEDWPAAQEVFDTSLSLRRNPLAPPTAHGHAHVGLARLHHRNGRPAQAQHHLMCVLESDPRQVEPATRIEALTLQAEVLAAQEHPQADAEAVRCLEQALAEQGRLGGAGGRPPLLEALSAQLARQGRTGEALARLQEALAARQEEQARSASRHAQALEVRLRTEQALAEAQTHRLAAQAQQARAEELDRLNQALRRTLDELHDTQQRLLERNEALERANAEIRELSLTDPLTGLRNRRYLTEVIEALAAQALRPYRAGTGPVRGHPGDLAFLMVDMDHFKAVNDAHGHSAGDAVLVQFAQRLRTLTRQQDFLFRWGGEEFLILLRGIPREEVPLIAERLRHAVAEQPFHLGPGQALSRTASIGHASFPVDPDAPLALNWQQAIDLADSRLFEAKRLGRNRCVG</sequence>
<feature type="domain" description="GGDEF" evidence="4">
    <location>
        <begin position="582"/>
        <end position="718"/>
    </location>
</feature>
<feature type="coiled-coil region" evidence="3">
    <location>
        <begin position="455"/>
        <end position="543"/>
    </location>
</feature>
<dbReference type="PANTHER" id="PTHR45138:SF9">
    <property type="entry name" value="DIGUANYLATE CYCLASE DGCM-RELATED"/>
    <property type="match status" value="1"/>
</dbReference>
<dbReference type="InterPro" id="IPR043128">
    <property type="entry name" value="Rev_trsase/Diguanyl_cyclase"/>
</dbReference>
<dbReference type="Proteomes" id="UP000430120">
    <property type="component" value="Unassembled WGS sequence"/>
</dbReference>
<accession>A0A643FG37</accession>
<dbReference type="EMBL" id="VZPB01000004">
    <property type="protein sequence ID" value="KAB0584724.1"/>
    <property type="molecule type" value="Genomic_DNA"/>
</dbReference>
<evidence type="ECO:0000256" key="2">
    <source>
        <dbReference type="ARBA" id="ARBA00034247"/>
    </source>
</evidence>
<organism evidence="5 6">
    <name type="scientific">Ideonella dechloratans</name>
    <dbReference type="NCBI Taxonomy" id="36863"/>
    <lineage>
        <taxon>Bacteria</taxon>
        <taxon>Pseudomonadati</taxon>
        <taxon>Pseudomonadota</taxon>
        <taxon>Betaproteobacteria</taxon>
        <taxon>Burkholderiales</taxon>
        <taxon>Sphaerotilaceae</taxon>
        <taxon>Ideonella</taxon>
    </lineage>
</organism>